<dbReference type="KEGG" id="ccn:H924_11030"/>
<protein>
    <recommendedName>
        <fullName evidence="3">AAA family ATPase</fullName>
    </recommendedName>
</protein>
<dbReference type="Proteomes" id="UP000011760">
    <property type="component" value="Chromosome"/>
</dbReference>
<dbReference type="Gene3D" id="3.40.50.300">
    <property type="entry name" value="P-loop containing nucleotide triphosphate hydrolases"/>
    <property type="match status" value="1"/>
</dbReference>
<dbReference type="STRING" id="1121353.H924_11030"/>
<sequence>MTANLNDHFEAVGLSAVPDDNVTVTNMPRPWNAKDLAPAKQIEWLARHRLPRGNMTVLVGDEGIGKSLYWVWLVVALTTGKGAPFAGIPQGEPRHVLLFLAENGWSDMDRPRLEVAGANLDYVWVIATNKDGTGSGTFTGDIQQKIEEMPVKPALIIADPWLDTVPGHFNIKDTQQAKMALRPWRELAIKRNTSVLLIAHTNRMSTPNARDKYGATAALRQTARMTLYAQQDDETGYLIVGAEKSNLVPTGTKADQFRFNAATPTGFTDTVPYLEYAGQSEYTATELIEQKAAIALESGKPETVDAKDLVKEFLRMHNGTAPAKMVEEFWNRENRKPSWKTISNKRRDWGIETFKTEDGWEWFIPNQDPTS</sequence>
<dbReference type="EMBL" id="CP004354">
    <property type="protein sequence ID" value="AGG67634.1"/>
    <property type="molecule type" value="Genomic_DNA"/>
</dbReference>
<dbReference type="PATRIC" id="fig|1121353.3.peg.2256"/>
<evidence type="ECO:0000313" key="2">
    <source>
        <dbReference type="Proteomes" id="UP000011760"/>
    </source>
</evidence>
<dbReference type="Pfam" id="PF13481">
    <property type="entry name" value="AAA_25"/>
    <property type="match status" value="1"/>
</dbReference>
<dbReference type="SUPFAM" id="SSF52540">
    <property type="entry name" value="P-loop containing nucleoside triphosphate hydrolases"/>
    <property type="match status" value="1"/>
</dbReference>
<evidence type="ECO:0000313" key="1">
    <source>
        <dbReference type="EMBL" id="AGG67634.1"/>
    </source>
</evidence>
<gene>
    <name evidence="1" type="ORF">H924_11030</name>
</gene>
<dbReference type="RefSeq" id="WP_015652060.1">
    <property type="nucleotide sequence ID" value="NC_020506.1"/>
</dbReference>
<keyword evidence="2" id="KW-1185">Reference proteome</keyword>
<dbReference type="eggNOG" id="COG0467">
    <property type="taxonomic scope" value="Bacteria"/>
</dbReference>
<proteinExistence type="predicted"/>
<dbReference type="HOGENOM" id="CLU_717391_0_0_11"/>
<name>M1UN29_9CORY</name>
<accession>M1UN29</accession>
<organism evidence="1 2">
    <name type="scientific">Corynebacterium callunae DSM 20147</name>
    <dbReference type="NCBI Taxonomy" id="1121353"/>
    <lineage>
        <taxon>Bacteria</taxon>
        <taxon>Bacillati</taxon>
        <taxon>Actinomycetota</taxon>
        <taxon>Actinomycetes</taxon>
        <taxon>Mycobacteriales</taxon>
        <taxon>Corynebacteriaceae</taxon>
        <taxon>Corynebacterium</taxon>
    </lineage>
</organism>
<reference evidence="1 2" key="1">
    <citation type="submission" date="2013-02" db="EMBL/GenBank/DDBJ databases">
        <title>The complete genome sequence of Corynebacterium callunae DSM 20147.</title>
        <authorList>
            <person name="Ruckert C."/>
            <person name="Albersmeier A."/>
            <person name="Kalinowski J."/>
        </authorList>
    </citation>
    <scope>NUCLEOTIDE SEQUENCE [LARGE SCALE GENOMIC DNA]</scope>
    <source>
        <strain evidence="1 2">DSM 20147</strain>
    </source>
</reference>
<dbReference type="InterPro" id="IPR027417">
    <property type="entry name" value="P-loop_NTPase"/>
</dbReference>
<evidence type="ECO:0008006" key="3">
    <source>
        <dbReference type="Google" id="ProtNLM"/>
    </source>
</evidence>
<dbReference type="OrthoDB" id="4926055at2"/>
<dbReference type="AlphaFoldDB" id="M1UN29"/>